<dbReference type="STRING" id="27835.A0A0N4XSD5"/>
<reference evidence="8" key="1">
    <citation type="submission" date="2017-02" db="UniProtKB">
        <authorList>
            <consortium name="WormBaseParasite"/>
        </authorList>
    </citation>
    <scope>IDENTIFICATION</scope>
</reference>
<evidence type="ECO:0000256" key="1">
    <source>
        <dbReference type="ARBA" id="ARBA00022729"/>
    </source>
</evidence>
<evidence type="ECO:0000313" key="8">
    <source>
        <dbReference type="WBParaSite" id="NBR_0000543701-mRNA-1"/>
    </source>
</evidence>
<dbReference type="SMART" id="SM00281">
    <property type="entry name" value="LamB"/>
    <property type="match status" value="1"/>
</dbReference>
<keyword evidence="7" id="KW-1185">Reference proteome</keyword>
<evidence type="ECO:0000256" key="3">
    <source>
        <dbReference type="ARBA" id="ARBA00023157"/>
    </source>
</evidence>
<organism evidence="8">
    <name type="scientific">Nippostrongylus brasiliensis</name>
    <name type="common">Rat hookworm</name>
    <dbReference type="NCBI Taxonomy" id="27835"/>
    <lineage>
        <taxon>Eukaryota</taxon>
        <taxon>Metazoa</taxon>
        <taxon>Ecdysozoa</taxon>
        <taxon>Nematoda</taxon>
        <taxon>Chromadorea</taxon>
        <taxon>Rhabditida</taxon>
        <taxon>Rhabditina</taxon>
        <taxon>Rhabditomorpha</taxon>
        <taxon>Strongyloidea</taxon>
        <taxon>Heligmosomidae</taxon>
        <taxon>Nippostrongylus</taxon>
    </lineage>
</organism>
<dbReference type="PROSITE" id="PS51115">
    <property type="entry name" value="LAMININ_IVA"/>
    <property type="match status" value="1"/>
</dbReference>
<dbReference type="EMBL" id="UYSL01013128">
    <property type="protein sequence ID" value="VDL69027.1"/>
    <property type="molecule type" value="Genomic_DNA"/>
</dbReference>
<keyword evidence="2" id="KW-0677">Repeat</keyword>
<dbReference type="AlphaFoldDB" id="A0A0N4XSD5"/>
<keyword evidence="3" id="KW-1015">Disulfide bond</keyword>
<proteinExistence type="predicted"/>
<dbReference type="Proteomes" id="UP000271162">
    <property type="component" value="Unassembled WGS sequence"/>
</dbReference>
<sequence>NEDNRRGIEGVRPDNQYFRYFPQVVLVGNNRIELEHIPELIEEDGKYKVRLHESAWRSRQSPELAVTRKQMMIALQNVQGIYIRGTYNYPARGDAITMSELSKTSLQISLDVAVPQAPGVSGSPAIGVEKCLNCPQGFTGTSCQDPATGYCRKKQRSRVCRTALKNSRGDLTLLLGTLVFTA</sequence>
<reference evidence="6 7" key="2">
    <citation type="submission" date="2018-11" db="EMBL/GenBank/DDBJ databases">
        <authorList>
            <consortium name="Pathogen Informatics"/>
        </authorList>
    </citation>
    <scope>NUCLEOTIDE SEQUENCE [LARGE SCALE GENOMIC DNA]</scope>
</reference>
<gene>
    <name evidence="6" type="ORF">NBR_LOCUS5438</name>
</gene>
<evidence type="ECO:0000256" key="2">
    <source>
        <dbReference type="ARBA" id="ARBA00022737"/>
    </source>
</evidence>
<feature type="domain" description="Laminin IV type A" evidence="5">
    <location>
        <begin position="1"/>
        <end position="130"/>
    </location>
</feature>
<name>A0A0N4XSD5_NIPBR</name>
<evidence type="ECO:0000256" key="4">
    <source>
        <dbReference type="ARBA" id="ARBA00023180"/>
    </source>
</evidence>
<dbReference type="InterPro" id="IPR000034">
    <property type="entry name" value="Laminin_IV"/>
</dbReference>
<evidence type="ECO:0000313" key="7">
    <source>
        <dbReference type="Proteomes" id="UP000271162"/>
    </source>
</evidence>
<keyword evidence="1" id="KW-0732">Signal</keyword>
<dbReference type="WBParaSite" id="NBR_0000543701-mRNA-1">
    <property type="protein sequence ID" value="NBR_0000543701-mRNA-1"/>
    <property type="gene ID" value="NBR_0000543701"/>
</dbReference>
<evidence type="ECO:0000313" key="6">
    <source>
        <dbReference type="EMBL" id="VDL69027.1"/>
    </source>
</evidence>
<dbReference type="Pfam" id="PF00052">
    <property type="entry name" value="Laminin_B"/>
    <property type="match status" value="1"/>
</dbReference>
<protein>
    <submittedName>
        <fullName evidence="8">Laminin alpha chain (inferred by orthology to a C. elegans protein)</fullName>
    </submittedName>
</protein>
<keyword evidence="4" id="KW-0325">Glycoprotein</keyword>
<accession>A0A0N4XSD5</accession>
<evidence type="ECO:0000259" key="5">
    <source>
        <dbReference type="PROSITE" id="PS51115"/>
    </source>
</evidence>